<feature type="region of interest" description="Disordered" evidence="1">
    <location>
        <begin position="1"/>
        <end position="69"/>
    </location>
</feature>
<dbReference type="EMBL" id="JAGTTL010000035">
    <property type="protein sequence ID" value="KAK6294066.1"/>
    <property type="molecule type" value="Genomic_DNA"/>
</dbReference>
<dbReference type="AlphaFoldDB" id="A0AAN8QBW8"/>
<dbReference type="InterPro" id="IPR006018">
    <property type="entry name" value="Caldesmon_LSP"/>
</dbReference>
<reference evidence="2 3" key="1">
    <citation type="submission" date="2021-04" db="EMBL/GenBank/DDBJ databases">
        <authorList>
            <person name="De Guttry C."/>
            <person name="Zahm M."/>
            <person name="Klopp C."/>
            <person name="Cabau C."/>
            <person name="Louis A."/>
            <person name="Berthelot C."/>
            <person name="Parey E."/>
            <person name="Roest Crollius H."/>
            <person name="Montfort J."/>
            <person name="Robinson-Rechavi M."/>
            <person name="Bucao C."/>
            <person name="Bouchez O."/>
            <person name="Gislard M."/>
            <person name="Lluch J."/>
            <person name="Milhes M."/>
            <person name="Lampietro C."/>
            <person name="Lopez Roques C."/>
            <person name="Donnadieu C."/>
            <person name="Braasch I."/>
            <person name="Desvignes T."/>
            <person name="Postlethwait J."/>
            <person name="Bobe J."/>
            <person name="Wedekind C."/>
            <person name="Guiguen Y."/>
        </authorList>
    </citation>
    <scope>NUCLEOTIDE SEQUENCE [LARGE SCALE GENOMIC DNA]</scope>
    <source>
        <strain evidence="2">Cs_M1</strain>
        <tissue evidence="2">Blood</tissue>
    </source>
</reference>
<dbReference type="Pfam" id="PF02029">
    <property type="entry name" value="Caldesmon"/>
    <property type="match status" value="1"/>
</dbReference>
<proteinExistence type="predicted"/>
<dbReference type="InterPro" id="IPR006017">
    <property type="entry name" value="Caldesmon"/>
</dbReference>
<feature type="region of interest" description="Disordered" evidence="1">
    <location>
        <begin position="89"/>
        <end position="182"/>
    </location>
</feature>
<organism evidence="2 3">
    <name type="scientific">Coregonus suidteri</name>
    <dbReference type="NCBI Taxonomy" id="861788"/>
    <lineage>
        <taxon>Eukaryota</taxon>
        <taxon>Metazoa</taxon>
        <taxon>Chordata</taxon>
        <taxon>Craniata</taxon>
        <taxon>Vertebrata</taxon>
        <taxon>Euteleostomi</taxon>
        <taxon>Actinopterygii</taxon>
        <taxon>Neopterygii</taxon>
        <taxon>Teleostei</taxon>
        <taxon>Protacanthopterygii</taxon>
        <taxon>Salmoniformes</taxon>
        <taxon>Salmonidae</taxon>
        <taxon>Coregoninae</taxon>
        <taxon>Coregonus</taxon>
    </lineage>
</organism>
<accession>A0AAN8QBW8</accession>
<feature type="compositionally biased region" description="Basic and acidic residues" evidence="1">
    <location>
        <begin position="156"/>
        <end position="182"/>
    </location>
</feature>
<dbReference type="GO" id="GO:0006936">
    <property type="term" value="P:muscle contraction"/>
    <property type="evidence" value="ECO:0007669"/>
    <property type="project" value="InterPro"/>
</dbReference>
<feature type="compositionally biased region" description="Basic and acidic residues" evidence="1">
    <location>
        <begin position="106"/>
        <end position="117"/>
    </location>
</feature>
<keyword evidence="3" id="KW-1185">Reference proteome</keyword>
<feature type="compositionally biased region" description="Low complexity" evidence="1">
    <location>
        <begin position="324"/>
        <end position="335"/>
    </location>
</feature>
<dbReference type="GO" id="GO:0005516">
    <property type="term" value="F:calmodulin binding"/>
    <property type="evidence" value="ECO:0007669"/>
    <property type="project" value="InterPro"/>
</dbReference>
<protein>
    <submittedName>
        <fullName evidence="2">Uncharacterized protein</fullName>
    </submittedName>
</protein>
<name>A0AAN8QBW8_9TELE</name>
<evidence type="ECO:0000256" key="1">
    <source>
        <dbReference type="SAM" id="MobiDB-lite"/>
    </source>
</evidence>
<dbReference type="Proteomes" id="UP001356427">
    <property type="component" value="Unassembled WGS sequence"/>
</dbReference>
<gene>
    <name evidence="2" type="ORF">J4Q44_G00348960</name>
</gene>
<dbReference type="GO" id="GO:0017022">
    <property type="term" value="F:myosin binding"/>
    <property type="evidence" value="ECO:0007669"/>
    <property type="project" value="InterPro"/>
</dbReference>
<dbReference type="PANTHER" id="PTHR18949:SF1">
    <property type="entry name" value="LYMPHOCYTE-SPECIFIC PROTEIN 1"/>
    <property type="match status" value="1"/>
</dbReference>
<feature type="compositionally biased region" description="Basic and acidic residues" evidence="1">
    <location>
        <begin position="265"/>
        <end position="311"/>
    </location>
</feature>
<evidence type="ECO:0000313" key="2">
    <source>
        <dbReference type="EMBL" id="KAK6294066.1"/>
    </source>
</evidence>
<dbReference type="PRINTS" id="PR01076">
    <property type="entry name" value="CALDESMON"/>
</dbReference>
<dbReference type="PANTHER" id="PTHR18949">
    <property type="entry name" value="CALDESMON"/>
    <property type="match status" value="1"/>
</dbReference>
<feature type="compositionally biased region" description="Basic residues" evidence="1">
    <location>
        <begin position="1"/>
        <end position="10"/>
    </location>
</feature>
<evidence type="ECO:0000313" key="3">
    <source>
        <dbReference type="Proteomes" id="UP001356427"/>
    </source>
</evidence>
<comment type="caution">
    <text evidence="2">The sequence shown here is derived from an EMBL/GenBank/DDBJ whole genome shotgun (WGS) entry which is preliminary data.</text>
</comment>
<sequence>MSGHLLRRSSSKAGLQNLLRVTAQRSMEDAEEIERERRRRARERQGGHRHHTGPASPASPTLDNGLLEPYPMCESELKASGCQLTLEEDEGFSDWTQRLEKRRQRHLEEQESWEDHQPQPQPQQQSQLLNGTSTTRPCLKTRPGPGPEEEEEEEEWERRASNKTRDASRRATDNKVVEKKKSELKISYTSKVMRHVNSNGEAAGAEVTSYLVAGKLSPSCSGSLGGQRQEEVDGEVPEGLLETEKTAGQGEGTLEQQEDKEEMEELNRRREERHRAREEEEQHQREEEEEERKRVKEGMERRRVSATERRMKNLSISSIEGDESFSPFSPMSPTFKNDKENRMTAENTCTINERTESLNRSLQKSNSIKKTQAPIPISRIDNRLEQYTHAIETSSKEAQAAKQQVLLDLPSPTEPVASKKNLFEAGEAWSQTPRETPSKDTEGLNVGVADLIHQWVKGNPDGSSKSLSKPAEVNAGDVLSKKNLWENLGDSSPSGRVGKGASGKKYKFVMMAHGKYEKVAVGDDENNDHTNRKSIGPTYPSSAFYLSHSFSDSLYVRSIFCSCAPSIAPL</sequence>
<feature type="region of interest" description="Disordered" evidence="1">
    <location>
        <begin position="216"/>
        <end position="341"/>
    </location>
</feature>
<feature type="compositionally biased region" description="Basic residues" evidence="1">
    <location>
        <begin position="37"/>
        <end position="52"/>
    </location>
</feature>
<dbReference type="GO" id="GO:0003779">
    <property type="term" value="F:actin binding"/>
    <property type="evidence" value="ECO:0007669"/>
    <property type="project" value="InterPro"/>
</dbReference>